<evidence type="ECO:0000313" key="9">
    <source>
        <dbReference type="WBParaSite" id="maker-uti_cns_0008980-snap-gene-0.2-mRNA-1"/>
    </source>
</evidence>
<comment type="subcellular location">
    <subcellularLocation>
        <location evidence="1">Membrane</location>
        <topology evidence="1">Single-pass type I membrane protein</topology>
    </subcellularLocation>
</comment>
<dbReference type="Proteomes" id="UP000095280">
    <property type="component" value="Unplaced"/>
</dbReference>
<reference evidence="9" key="1">
    <citation type="submission" date="2016-11" db="UniProtKB">
        <authorList>
            <consortium name="WormBaseParasite"/>
        </authorList>
    </citation>
    <scope>IDENTIFICATION</scope>
</reference>
<evidence type="ECO:0000259" key="7">
    <source>
        <dbReference type="Pfam" id="PF23122"/>
    </source>
</evidence>
<proteinExistence type="inferred from homology"/>
<sequence length="911" mass="98281">LHQTAAGSGGIGRVEAAALTEGWRRVLRLAGSCSSHPRAFGPPRQRVGRSPGQGWLDRFFYWSPARGPHPIAVVTTRINQWVASKHRERSADTPDCRQSRAAVPCPSSALRRALIGLNRRDIRAVNMALSGHGCFARHRPLQGKICSEECPICLSGVENAEHFICECPAFTQDRLTYLGPNPDLSDVFRPENLCQLVRYLRATGRATVHLLDSPERDRAADTGTTGTPCTTPQHQLPWSPGYYLSGLGGSGRLRGSLASLLACKTLFDGLRAAMFQMAVENVRLYNYVKADSLEQKADALDPLGFKIGDEQITNGNFILVYAGRPHIIRTASHCSQPTINGEILAYVDFDADGWIDFIALEAASNSERNKQSNEQLIRLHLWEQEASVMVPSIASSHTLLRSTDLLLPGGGQAVIEATSVADFNGDALPDLLISVRDNSTDRLRLWIAYGQTDRQSVGQVAMVTEAVDQPTLFDYNADLVTDFLVEVAPGKPVVFCGRHKQLSFTNYTDAFPGLSPQAAPNANLFVDLNADLRSDMLLRVVVGPAEEKFVLLSASAESGGFKRQTGLSAFALLPKFLLAKELKHSDNHTNSSNGSKFNVAVGPPEPMSADSDAGVDLALPVCLQEFTSDSVVGLKTRLKTAAWRCSSNSSAVWIYSSGAAAWCRVGVDGLGSSFALHPELPSSSQLLLRLRAADFDLDGRQDLVCLLRRLSDGALVPGLLRSVSDDDSTPTAVDCASGASASSFRFRAEELPLLAACQAHISEGGQWALAAVAPAELDLDGSPDLLTLCRHPTGAAVSRTYSQVHSQPGNFFRIQSLNSARCWGRSQQSCTYGRLPQGLPAPGPCVQLSIERRSGGHRAETACQLAQSSAHGRLPLPEMHFGLGQYSNYIERLTVAVPDNVPGGRGGSRKA</sequence>
<name>A0A1I8HZQ9_9PLAT</name>
<keyword evidence="4" id="KW-1133">Transmembrane helix</keyword>
<accession>A0A1I8HZQ9</accession>
<evidence type="ECO:0000313" key="8">
    <source>
        <dbReference type="Proteomes" id="UP000095280"/>
    </source>
</evidence>
<keyword evidence="8" id="KW-1185">Reference proteome</keyword>
<evidence type="ECO:0000256" key="6">
    <source>
        <dbReference type="ARBA" id="ARBA00023180"/>
    </source>
</evidence>
<protein>
    <submittedName>
        <fullName evidence="9">EGF-like domain-containing protein</fullName>
    </submittedName>
</protein>
<feature type="domain" description="T-cell immunomodulatory protein TIP C2" evidence="7">
    <location>
        <begin position="837"/>
        <end position="900"/>
    </location>
</feature>
<dbReference type="GO" id="GO:0005886">
    <property type="term" value="C:plasma membrane"/>
    <property type="evidence" value="ECO:0007669"/>
    <property type="project" value="TreeGrafter"/>
</dbReference>
<dbReference type="Pfam" id="PF23122">
    <property type="entry name" value="C2_ITFG1"/>
    <property type="match status" value="1"/>
</dbReference>
<organism evidence="8 9">
    <name type="scientific">Macrostomum lignano</name>
    <dbReference type="NCBI Taxonomy" id="282301"/>
    <lineage>
        <taxon>Eukaryota</taxon>
        <taxon>Metazoa</taxon>
        <taxon>Spiralia</taxon>
        <taxon>Lophotrochozoa</taxon>
        <taxon>Platyhelminthes</taxon>
        <taxon>Rhabditophora</taxon>
        <taxon>Macrostomorpha</taxon>
        <taxon>Macrostomida</taxon>
        <taxon>Macrostomidae</taxon>
        <taxon>Macrostomum</taxon>
    </lineage>
</organism>
<dbReference type="PANTHER" id="PTHR13412">
    <property type="entry name" value="T-CELL IMMUNOMODULATORY PROTEIN HOMOLOG"/>
    <property type="match status" value="1"/>
</dbReference>
<dbReference type="Gene3D" id="2.130.10.130">
    <property type="entry name" value="Integrin alpha, N-terminal"/>
    <property type="match status" value="1"/>
</dbReference>
<dbReference type="InterPro" id="IPR028994">
    <property type="entry name" value="Integrin_alpha_N"/>
</dbReference>
<dbReference type="PANTHER" id="PTHR13412:SF0">
    <property type="entry name" value="T-CELL IMMUNOMODULATORY PROTEIN"/>
    <property type="match status" value="1"/>
</dbReference>
<dbReference type="AlphaFoldDB" id="A0A1I8HZQ9"/>
<evidence type="ECO:0000256" key="2">
    <source>
        <dbReference type="ARBA" id="ARBA00006496"/>
    </source>
</evidence>
<evidence type="ECO:0000256" key="1">
    <source>
        <dbReference type="ARBA" id="ARBA00004479"/>
    </source>
</evidence>
<evidence type="ECO:0000256" key="4">
    <source>
        <dbReference type="ARBA" id="ARBA00022989"/>
    </source>
</evidence>
<keyword evidence="6" id="KW-0325">Glycoprotein</keyword>
<dbReference type="InterPro" id="IPR024881">
    <property type="entry name" value="Tip"/>
</dbReference>
<dbReference type="WBParaSite" id="maker-uti_cns_0008980-snap-gene-0.2-mRNA-1">
    <property type="protein sequence ID" value="maker-uti_cns_0008980-snap-gene-0.2-mRNA-1"/>
    <property type="gene ID" value="maker-uti_cns_0008980-snap-gene-0.2"/>
</dbReference>
<evidence type="ECO:0000256" key="5">
    <source>
        <dbReference type="ARBA" id="ARBA00023136"/>
    </source>
</evidence>
<evidence type="ECO:0000256" key="3">
    <source>
        <dbReference type="ARBA" id="ARBA00022692"/>
    </source>
</evidence>
<dbReference type="InterPro" id="IPR057089">
    <property type="entry name" value="C2_TIP"/>
</dbReference>
<comment type="similarity">
    <text evidence="2">Belongs to the TIP family.</text>
</comment>
<keyword evidence="3" id="KW-0812">Transmembrane</keyword>
<dbReference type="SUPFAM" id="SSF69318">
    <property type="entry name" value="Integrin alpha N-terminal domain"/>
    <property type="match status" value="1"/>
</dbReference>
<keyword evidence="5" id="KW-0472">Membrane</keyword>